<dbReference type="InterPro" id="IPR037883">
    <property type="entry name" value="Knr4/Smi1-like_sf"/>
</dbReference>
<protein>
    <recommendedName>
        <fullName evidence="3">Knr4/Smi1-like domain-containing protein</fullName>
    </recommendedName>
</protein>
<dbReference type="EMBL" id="MAHX01000006">
    <property type="protein sequence ID" value="OPC67885.1"/>
    <property type="molecule type" value="Genomic_DNA"/>
</dbReference>
<gene>
    <name evidence="1" type="ORF">BAZ10_14915</name>
</gene>
<evidence type="ECO:0000313" key="1">
    <source>
        <dbReference type="EMBL" id="OPC67885.1"/>
    </source>
</evidence>
<dbReference type="SUPFAM" id="SSF160631">
    <property type="entry name" value="SMI1/KNR4-like"/>
    <property type="match status" value="1"/>
</dbReference>
<organism evidence="1 2">
    <name type="scientific">Elizabethkingia occulta</name>
    <dbReference type="NCBI Taxonomy" id="1867263"/>
    <lineage>
        <taxon>Bacteria</taxon>
        <taxon>Pseudomonadati</taxon>
        <taxon>Bacteroidota</taxon>
        <taxon>Flavobacteriia</taxon>
        <taxon>Flavobacteriales</taxon>
        <taxon>Weeksellaceae</taxon>
        <taxon>Elizabethkingia</taxon>
    </lineage>
</organism>
<proteinExistence type="predicted"/>
<name>A0A1T3MTF6_9FLAO</name>
<keyword evidence="2" id="KW-1185">Reference proteome</keyword>
<comment type="caution">
    <text evidence="1">The sequence shown here is derived from an EMBL/GenBank/DDBJ whole genome shotgun (WGS) entry which is preliminary data.</text>
</comment>
<evidence type="ECO:0008006" key="3">
    <source>
        <dbReference type="Google" id="ProtNLM"/>
    </source>
</evidence>
<sequence length="155" mass="17800">MIIEIMVNLKNNLNLPNTVANSQGLTIVEIEQLEKKFSQGKEFPKAFREYLYLAGDYFNGGFDTLGEGLDQLQEYAKEDLERAGQKFDKPFFAFDVLDSMYSILLLDEKEEDPKVYLLMPFLAKDGSEPLIKPNGWDFTALVNESIRRVKNNISF</sequence>
<dbReference type="Proteomes" id="UP000190813">
    <property type="component" value="Unassembled WGS sequence"/>
</dbReference>
<dbReference type="RefSeq" id="WP_078771017.1">
    <property type="nucleotide sequence ID" value="NZ_CBCSBR010000019.1"/>
</dbReference>
<dbReference type="AlphaFoldDB" id="A0A1T3MTF6"/>
<evidence type="ECO:0000313" key="2">
    <source>
        <dbReference type="Proteomes" id="UP000190813"/>
    </source>
</evidence>
<accession>A0A1T3MTF6</accession>
<reference evidence="1 2" key="1">
    <citation type="submission" date="2016-06" db="EMBL/GenBank/DDBJ databases">
        <title>Revisiting the taxonomy of the Elizabethkingia Genus based on Whole-Genome Sequencing, Optical Mapping, and MALDI-TOF.</title>
        <authorList>
            <person name="Nicholson A.C."/>
        </authorList>
    </citation>
    <scope>NUCLEOTIDE SEQUENCE [LARGE SCALE GENOMIC DNA]</scope>
    <source>
        <strain evidence="1 2">G4070</strain>
    </source>
</reference>